<sequence length="33" mass="3851">MRISTNGFNINALRVKKNTWCQCDCLLFEQGVF</sequence>
<evidence type="ECO:0000313" key="1">
    <source>
        <dbReference type="EMBL" id="JAH71490.1"/>
    </source>
</evidence>
<name>A0A0E9V230_ANGAN</name>
<reference evidence="1" key="2">
    <citation type="journal article" date="2015" name="Fish Shellfish Immunol.">
        <title>Early steps in the European eel (Anguilla anguilla)-Vibrio vulnificus interaction in the gills: Role of the RtxA13 toxin.</title>
        <authorList>
            <person name="Callol A."/>
            <person name="Pajuelo D."/>
            <person name="Ebbesson L."/>
            <person name="Teles M."/>
            <person name="MacKenzie S."/>
            <person name="Amaro C."/>
        </authorList>
    </citation>
    <scope>NUCLEOTIDE SEQUENCE</scope>
</reference>
<protein>
    <submittedName>
        <fullName evidence="1">Uncharacterized protein</fullName>
    </submittedName>
</protein>
<reference evidence="1" key="1">
    <citation type="submission" date="2014-11" db="EMBL/GenBank/DDBJ databases">
        <authorList>
            <person name="Amaro Gonzalez C."/>
        </authorList>
    </citation>
    <scope>NUCLEOTIDE SEQUENCE</scope>
</reference>
<dbReference type="AlphaFoldDB" id="A0A0E9V230"/>
<dbReference type="EMBL" id="GBXM01037087">
    <property type="protein sequence ID" value="JAH71490.1"/>
    <property type="molecule type" value="Transcribed_RNA"/>
</dbReference>
<accession>A0A0E9V230</accession>
<proteinExistence type="predicted"/>
<organism evidence="1">
    <name type="scientific">Anguilla anguilla</name>
    <name type="common">European freshwater eel</name>
    <name type="synonym">Muraena anguilla</name>
    <dbReference type="NCBI Taxonomy" id="7936"/>
    <lineage>
        <taxon>Eukaryota</taxon>
        <taxon>Metazoa</taxon>
        <taxon>Chordata</taxon>
        <taxon>Craniata</taxon>
        <taxon>Vertebrata</taxon>
        <taxon>Euteleostomi</taxon>
        <taxon>Actinopterygii</taxon>
        <taxon>Neopterygii</taxon>
        <taxon>Teleostei</taxon>
        <taxon>Anguilliformes</taxon>
        <taxon>Anguillidae</taxon>
        <taxon>Anguilla</taxon>
    </lineage>
</organism>